<accession>A0A2A5T1F8</accession>
<dbReference type="AlphaFoldDB" id="A0A2A5T1F8"/>
<dbReference type="InterPro" id="IPR007809">
    <property type="entry name" value="FlgN-like"/>
</dbReference>
<keyword evidence="4" id="KW-0282">Flagellum</keyword>
<comment type="caution">
    <text evidence="4">The sequence shown here is derived from an EMBL/GenBank/DDBJ whole genome shotgun (WGS) entry which is preliminary data.</text>
</comment>
<dbReference type="Proteomes" id="UP000219020">
    <property type="component" value="Unassembled WGS sequence"/>
</dbReference>
<comment type="function">
    <text evidence="1">Required for the efficient initiation of filament assembly.</text>
</comment>
<evidence type="ECO:0000313" key="4">
    <source>
        <dbReference type="EMBL" id="PCS21958.1"/>
    </source>
</evidence>
<evidence type="ECO:0000256" key="1">
    <source>
        <dbReference type="ARBA" id="ARBA00002397"/>
    </source>
</evidence>
<keyword evidence="5" id="KW-1185">Reference proteome</keyword>
<keyword evidence="4" id="KW-0966">Cell projection</keyword>
<evidence type="ECO:0000313" key="5">
    <source>
        <dbReference type="Proteomes" id="UP000219020"/>
    </source>
</evidence>
<dbReference type="SUPFAM" id="SSF140566">
    <property type="entry name" value="FlgN-like"/>
    <property type="match status" value="1"/>
</dbReference>
<keyword evidence="4" id="KW-0969">Cilium</keyword>
<dbReference type="Pfam" id="PF05130">
    <property type="entry name" value="FlgN"/>
    <property type="match status" value="1"/>
</dbReference>
<dbReference type="GO" id="GO:0044780">
    <property type="term" value="P:bacterial-type flagellum assembly"/>
    <property type="evidence" value="ECO:0007669"/>
    <property type="project" value="InterPro"/>
</dbReference>
<gene>
    <name evidence="4" type="ORF">BTN49_2423</name>
</gene>
<evidence type="ECO:0000256" key="2">
    <source>
        <dbReference type="ARBA" id="ARBA00007703"/>
    </source>
</evidence>
<dbReference type="InterPro" id="IPR036679">
    <property type="entry name" value="FlgN-like_sf"/>
</dbReference>
<comment type="similarity">
    <text evidence="2">Belongs to the FlgN family.</text>
</comment>
<reference evidence="5" key="1">
    <citation type="submission" date="2017-04" db="EMBL/GenBank/DDBJ databases">
        <title>Genome evolution of the luminous symbionts of deep sea anglerfish.</title>
        <authorList>
            <person name="Hendry T.A."/>
        </authorList>
    </citation>
    <scope>NUCLEOTIDE SEQUENCE [LARGE SCALE GENOMIC DNA]</scope>
</reference>
<dbReference type="EMBL" id="NBYY01000028">
    <property type="protein sequence ID" value="PCS21958.1"/>
    <property type="molecule type" value="Genomic_DNA"/>
</dbReference>
<organism evidence="4 5">
    <name type="scientific">Candidatus Enterovibrio escicola</name>
    <dbReference type="NCBI Taxonomy" id="1927127"/>
    <lineage>
        <taxon>Bacteria</taxon>
        <taxon>Pseudomonadati</taxon>
        <taxon>Pseudomonadota</taxon>
        <taxon>Gammaproteobacteria</taxon>
        <taxon>Vibrionales</taxon>
        <taxon>Vibrionaceae</taxon>
        <taxon>Enterovibrio</taxon>
    </lineage>
</organism>
<keyword evidence="3" id="KW-1005">Bacterial flagellum biogenesis</keyword>
<name>A0A2A5T1F8_9GAMM</name>
<protein>
    <submittedName>
        <fullName evidence="4">Flagellar biosynthesis protein FlgN</fullName>
    </submittedName>
</protein>
<evidence type="ECO:0000256" key="3">
    <source>
        <dbReference type="ARBA" id="ARBA00022795"/>
    </source>
</evidence>
<proteinExistence type="inferred from homology"/>
<sequence>MPDININAKQKLVLINAIQYRDILLAQCPEISSPSDDIKRYVLAIKDTLKRCQQLNDANGSALQRAQLSMRKLRNLFEETGGKNELTYDSEGQAFGRRTLGTNIKA</sequence>